<keyword evidence="1" id="KW-0808">Transferase</keyword>
<feature type="domain" description="N-acetyltransferase" evidence="3">
    <location>
        <begin position="133"/>
        <end position="274"/>
    </location>
</feature>
<evidence type="ECO:0000256" key="1">
    <source>
        <dbReference type="ARBA" id="ARBA00022679"/>
    </source>
</evidence>
<protein>
    <submittedName>
        <fullName evidence="4">Acetyltransferase</fullName>
    </submittedName>
</protein>
<keyword evidence="2" id="KW-0012">Acyltransferase</keyword>
<evidence type="ECO:0000313" key="5">
    <source>
        <dbReference type="Proteomes" id="UP000655287"/>
    </source>
</evidence>
<reference evidence="4" key="1">
    <citation type="submission" date="2021-01" db="EMBL/GenBank/DDBJ databases">
        <title>Whole genome shotgun sequence of Sphaerisporangium rufum NBRC 109079.</title>
        <authorList>
            <person name="Komaki H."/>
            <person name="Tamura T."/>
        </authorList>
    </citation>
    <scope>NUCLEOTIDE SEQUENCE</scope>
    <source>
        <strain evidence="4">NBRC 109079</strain>
    </source>
</reference>
<sequence>MAWTFTTELDELPPAADAWLRGDPTRNTVALTVLARGRSGLWGGGAMAGWYADGESVRGVVLHTPPYQLLVPDIPLDIVPSLAEALRDLPLPGVGGPRAQAEAYLSAAGRTEASRMSMRMYRLAELRPHSATGAARRAGPGDLDLAAGWMRDFLLEAEPENADDPYPQTRARIGAGELVLWEDAGRPVAMAAFSTPIAGMSRVGPVYTPPEHRKHGYGSAVTHAVSRAAKDAGATSVLLFTDLANPTSNAIYQALGYRPLTDYATIFFAAGDRPAG</sequence>
<dbReference type="InterPro" id="IPR050832">
    <property type="entry name" value="Bact_Acetyltransf"/>
</dbReference>
<dbReference type="EMBL" id="BOOU01000087">
    <property type="protein sequence ID" value="GII81038.1"/>
    <property type="molecule type" value="Genomic_DNA"/>
</dbReference>
<dbReference type="SUPFAM" id="SSF55729">
    <property type="entry name" value="Acyl-CoA N-acyltransferases (Nat)"/>
    <property type="match status" value="1"/>
</dbReference>
<dbReference type="InterPro" id="IPR000182">
    <property type="entry name" value="GNAT_dom"/>
</dbReference>
<evidence type="ECO:0000313" key="4">
    <source>
        <dbReference type="EMBL" id="GII81038.1"/>
    </source>
</evidence>
<dbReference type="CDD" id="cd04301">
    <property type="entry name" value="NAT_SF"/>
    <property type="match status" value="1"/>
</dbReference>
<evidence type="ECO:0000256" key="2">
    <source>
        <dbReference type="ARBA" id="ARBA00023315"/>
    </source>
</evidence>
<dbReference type="AlphaFoldDB" id="A0A919R895"/>
<organism evidence="4 5">
    <name type="scientific">Sphaerisporangium rufum</name>
    <dbReference type="NCBI Taxonomy" id="1381558"/>
    <lineage>
        <taxon>Bacteria</taxon>
        <taxon>Bacillati</taxon>
        <taxon>Actinomycetota</taxon>
        <taxon>Actinomycetes</taxon>
        <taxon>Streptosporangiales</taxon>
        <taxon>Streptosporangiaceae</taxon>
        <taxon>Sphaerisporangium</taxon>
    </lineage>
</organism>
<dbReference type="GO" id="GO:0016747">
    <property type="term" value="F:acyltransferase activity, transferring groups other than amino-acyl groups"/>
    <property type="evidence" value="ECO:0007669"/>
    <property type="project" value="InterPro"/>
</dbReference>
<dbReference type="PANTHER" id="PTHR43877">
    <property type="entry name" value="AMINOALKYLPHOSPHONATE N-ACETYLTRANSFERASE-RELATED-RELATED"/>
    <property type="match status" value="1"/>
</dbReference>
<proteinExistence type="predicted"/>
<dbReference type="Pfam" id="PF00583">
    <property type="entry name" value="Acetyltransf_1"/>
    <property type="match status" value="1"/>
</dbReference>
<dbReference type="InterPro" id="IPR016181">
    <property type="entry name" value="Acyl_CoA_acyltransferase"/>
</dbReference>
<comment type="caution">
    <text evidence="4">The sequence shown here is derived from an EMBL/GenBank/DDBJ whole genome shotgun (WGS) entry which is preliminary data.</text>
</comment>
<evidence type="ECO:0000259" key="3">
    <source>
        <dbReference type="PROSITE" id="PS51186"/>
    </source>
</evidence>
<dbReference type="RefSeq" id="WP_203992689.1">
    <property type="nucleotide sequence ID" value="NZ_BOOU01000087.1"/>
</dbReference>
<name>A0A919R895_9ACTN</name>
<accession>A0A919R895</accession>
<dbReference type="PROSITE" id="PS51186">
    <property type="entry name" value="GNAT"/>
    <property type="match status" value="1"/>
</dbReference>
<keyword evidence="5" id="KW-1185">Reference proteome</keyword>
<dbReference type="Proteomes" id="UP000655287">
    <property type="component" value="Unassembled WGS sequence"/>
</dbReference>
<gene>
    <name evidence="4" type="ORF">Sru01_60200</name>
</gene>
<dbReference type="Gene3D" id="3.40.630.30">
    <property type="match status" value="1"/>
</dbReference>